<evidence type="ECO:0000313" key="1">
    <source>
        <dbReference type="EMBL" id="GAA4818608.1"/>
    </source>
</evidence>
<keyword evidence="2" id="KW-1185">Reference proteome</keyword>
<protein>
    <recommendedName>
        <fullName evidence="3">Transposase DDE domain-containing protein</fullName>
    </recommendedName>
</protein>
<evidence type="ECO:0000313" key="2">
    <source>
        <dbReference type="Proteomes" id="UP001500839"/>
    </source>
</evidence>
<reference evidence="2" key="1">
    <citation type="journal article" date="2019" name="Int. J. Syst. Evol. Microbiol.">
        <title>The Global Catalogue of Microorganisms (GCM) 10K type strain sequencing project: providing services to taxonomists for standard genome sequencing and annotation.</title>
        <authorList>
            <consortium name="The Broad Institute Genomics Platform"/>
            <consortium name="The Broad Institute Genome Sequencing Center for Infectious Disease"/>
            <person name="Wu L."/>
            <person name="Ma J."/>
        </authorList>
    </citation>
    <scope>NUCLEOTIDE SEQUENCE [LARGE SCALE GENOMIC DNA]</scope>
    <source>
        <strain evidence="2">JCM 18542</strain>
    </source>
</reference>
<dbReference type="Proteomes" id="UP001500839">
    <property type="component" value="Unassembled WGS sequence"/>
</dbReference>
<accession>A0ABP9CUI1</accession>
<comment type="caution">
    <text evidence="1">The sequence shown here is derived from an EMBL/GenBank/DDBJ whole genome shotgun (WGS) entry which is preliminary data.</text>
</comment>
<proteinExistence type="predicted"/>
<organism evidence="1 2">
    <name type="scientific">Tomitella cavernea</name>
    <dbReference type="NCBI Taxonomy" id="1387982"/>
    <lineage>
        <taxon>Bacteria</taxon>
        <taxon>Bacillati</taxon>
        <taxon>Actinomycetota</taxon>
        <taxon>Actinomycetes</taxon>
        <taxon>Mycobacteriales</taxon>
        <taxon>Tomitella</taxon>
    </lineage>
</organism>
<sequence>MVGFNLARAASVSADMATARWATNRTRIIGVPARIARTGRRLVLHLPAAWPWMSGWNLLWQNTTGPPTPRRD</sequence>
<name>A0ABP9CUI1_9ACTN</name>
<dbReference type="EMBL" id="BAABKQ010000001">
    <property type="protein sequence ID" value="GAA4818608.1"/>
    <property type="molecule type" value="Genomic_DNA"/>
</dbReference>
<evidence type="ECO:0008006" key="3">
    <source>
        <dbReference type="Google" id="ProtNLM"/>
    </source>
</evidence>
<gene>
    <name evidence="1" type="ORF">GCM10023353_27310</name>
</gene>